<feature type="compositionally biased region" description="Pro residues" evidence="3">
    <location>
        <begin position="582"/>
        <end position="607"/>
    </location>
</feature>
<feature type="compositionally biased region" description="Pro residues" evidence="3">
    <location>
        <begin position="621"/>
        <end position="638"/>
    </location>
</feature>
<dbReference type="SUPFAM" id="SSF50044">
    <property type="entry name" value="SH3-domain"/>
    <property type="match status" value="1"/>
</dbReference>
<name>A0ABX6EUJ1_KLUMA</name>
<feature type="domain" description="SH3" evidence="4">
    <location>
        <begin position="2"/>
        <end position="66"/>
    </location>
</feature>
<feature type="compositionally biased region" description="Basic and acidic residues" evidence="3">
    <location>
        <begin position="85"/>
        <end position="94"/>
    </location>
</feature>
<feature type="compositionally biased region" description="Polar residues" evidence="3">
    <location>
        <begin position="285"/>
        <end position="295"/>
    </location>
</feature>
<feature type="compositionally biased region" description="Basic and acidic residues" evidence="3">
    <location>
        <begin position="186"/>
        <end position="207"/>
    </location>
</feature>
<evidence type="ECO:0000313" key="6">
    <source>
        <dbReference type="Proteomes" id="UP000422736"/>
    </source>
</evidence>
<dbReference type="InterPro" id="IPR057402">
    <property type="entry name" value="AIM3_BBC1_C"/>
</dbReference>
<dbReference type="Pfam" id="PF25459">
    <property type="entry name" value="AIM3_BBC1_C"/>
    <property type="match status" value="1"/>
</dbReference>
<organism evidence="5 6">
    <name type="scientific">Kluyveromyces marxianus</name>
    <name type="common">Yeast</name>
    <name type="synonym">Candida kefyr</name>
    <dbReference type="NCBI Taxonomy" id="4911"/>
    <lineage>
        <taxon>Eukaryota</taxon>
        <taxon>Fungi</taxon>
        <taxon>Dikarya</taxon>
        <taxon>Ascomycota</taxon>
        <taxon>Saccharomycotina</taxon>
        <taxon>Saccharomycetes</taxon>
        <taxon>Saccharomycetales</taxon>
        <taxon>Saccharomycetaceae</taxon>
        <taxon>Kluyveromyces</taxon>
    </lineage>
</organism>
<evidence type="ECO:0000256" key="1">
    <source>
        <dbReference type="ARBA" id="ARBA00022443"/>
    </source>
</evidence>
<feature type="compositionally biased region" description="Low complexity" evidence="3">
    <location>
        <begin position="550"/>
        <end position="575"/>
    </location>
</feature>
<dbReference type="PROSITE" id="PS50002">
    <property type="entry name" value="SH3"/>
    <property type="match status" value="1"/>
</dbReference>
<proteinExistence type="predicted"/>
<dbReference type="Gene3D" id="2.30.30.40">
    <property type="entry name" value="SH3 Domains"/>
    <property type="match status" value="1"/>
</dbReference>
<dbReference type="EMBL" id="CP015056">
    <property type="protein sequence ID" value="QGN15190.1"/>
    <property type="molecule type" value="Genomic_DNA"/>
</dbReference>
<dbReference type="SMART" id="SM00326">
    <property type="entry name" value="SH3"/>
    <property type="match status" value="1"/>
</dbReference>
<evidence type="ECO:0000313" key="5">
    <source>
        <dbReference type="EMBL" id="QGN15190.1"/>
    </source>
</evidence>
<accession>A0ABX6EUJ1</accession>
<reference evidence="5 6" key="1">
    <citation type="submission" date="2016-03" db="EMBL/GenBank/DDBJ databases">
        <title>How can Kluyveromyces marxianus grow so fast - potential evolutionary course in Saccharomyces Complex revealed by comparative genomics.</title>
        <authorList>
            <person name="Mo W."/>
            <person name="Lu W."/>
            <person name="Yang X."/>
            <person name="Qi J."/>
            <person name="Lv H."/>
        </authorList>
    </citation>
    <scope>NUCLEOTIDE SEQUENCE [LARGE SCALE GENOMIC DNA]</scope>
    <source>
        <strain evidence="5 6">FIM1</strain>
    </source>
</reference>
<dbReference type="InterPro" id="IPR035552">
    <property type="entry name" value="Mti1_SH3"/>
</dbReference>
<evidence type="ECO:0000256" key="2">
    <source>
        <dbReference type="PROSITE-ProRule" id="PRU00192"/>
    </source>
</evidence>
<dbReference type="InterPro" id="IPR036028">
    <property type="entry name" value="SH3-like_dom_sf"/>
</dbReference>
<reference evidence="5 6" key="2">
    <citation type="submission" date="2019-11" db="EMBL/GenBank/DDBJ databases">
        <authorList>
            <person name="Lu H."/>
        </authorList>
    </citation>
    <scope>NUCLEOTIDE SEQUENCE [LARGE SCALE GENOMIC DNA]</scope>
    <source>
        <strain evidence="5 6">FIM1</strain>
    </source>
</reference>
<feature type="compositionally biased region" description="Basic and acidic residues" evidence="3">
    <location>
        <begin position="271"/>
        <end position="280"/>
    </location>
</feature>
<keyword evidence="6" id="KW-1185">Reference proteome</keyword>
<feature type="compositionally biased region" description="Basic and acidic residues" evidence="3">
    <location>
        <begin position="299"/>
        <end position="315"/>
    </location>
</feature>
<keyword evidence="1 2" id="KW-0728">SH3 domain</keyword>
<feature type="compositionally biased region" description="Low complexity" evidence="3">
    <location>
        <begin position="700"/>
        <end position="712"/>
    </location>
</feature>
<feature type="compositionally biased region" description="Polar residues" evidence="3">
    <location>
        <begin position="689"/>
        <end position="699"/>
    </location>
</feature>
<gene>
    <name evidence="5" type="primary">BBC1</name>
    <name evidence="5" type="ORF">FIM1_1878</name>
</gene>
<dbReference type="CDD" id="cd11887">
    <property type="entry name" value="SH3_Bbc1"/>
    <property type="match status" value="1"/>
</dbReference>
<feature type="region of interest" description="Disordered" evidence="3">
    <location>
        <begin position="45"/>
        <end position="210"/>
    </location>
</feature>
<dbReference type="InterPro" id="IPR001452">
    <property type="entry name" value="SH3_domain"/>
</dbReference>
<feature type="compositionally biased region" description="Acidic residues" evidence="3">
    <location>
        <begin position="316"/>
        <end position="341"/>
    </location>
</feature>
<feature type="compositionally biased region" description="Pro residues" evidence="3">
    <location>
        <begin position="662"/>
        <end position="679"/>
    </location>
</feature>
<feature type="compositionally biased region" description="Basic and acidic residues" evidence="3">
    <location>
        <begin position="342"/>
        <end position="353"/>
    </location>
</feature>
<feature type="compositionally biased region" description="Basic and acidic residues" evidence="3">
    <location>
        <begin position="464"/>
        <end position="480"/>
    </location>
</feature>
<sequence>MSVPFKVEALFPYTSDFEDDLPFPKGQIITVLEIEDEEWYFGEFQDENGTTKQGIFPKGFVSAPLSDEKDEKISKPSSEVEESPLVEKEENKENEAEEQTGTESKSAVQDDTEAMAKVETESDSIPKSDFEPVTKSESPVKVPVPHIDTSSDHSTPVPSHKSPVTHDNVRKLAGNLSSLDDSSAPHLRERHTFANSEDLVKEAKSESKMSLQQRILLLQEQQKLQQEHAETMHKNKKHAAAAAAAAATSTSSEENGPADDAVSVKTGATGAEDKEVKSPDGETGSLVSKSDSLINVGNDDDKSTHQPAHDDSHGDNDEDEADEGQGQDDNEDETSNSEDEEEQRRAALRERMARLASASRYGMPNTYFNPFGMPMPSNDSSKTKKKSKKVEEEQGTPKNEEPVPAPIPVIPFADPSKLPMFKNKTEEPTDTSNAELTAGNEADIESESNFVDAEEETQPIRAPAKHEEEQVYVHESKIDESATSLGYESEGDETTVKAEKIEEEEQLPAVPERGPGRSVKRTSVHENVEAPGSPNQKLPPPGPPIPSVPILPSAASAPHVPHVPHVPSAPTVPTTRSGPPDSKVPPLPTAPPVPPVPSNEPAAPPIPSRSSISAPSEKPHAPAPPIPPAAAPVPPLPPKAAEHVPNVAKAQDIPLAASKPHAPVPPIPHHFAPPPPPPSSSQAPRPNILATSMTGESNKSSSTVSSPAIPSSAVPPLPNMGQPIRRSTTQKFESGTVPELEFSKHSSWWLTKTVQPDTVTPSKAKYIWESQDHIVKRRNNKTLIVRDFQFLFEDYSQVQAYVVYDPKRPLETATFHQEYVPSPSHISGSDLLINTIYESSIKLIGKTCHSFIPQVLGPIEELVPPIAHRTYGITVFEQSHGSPVDQASLEKLVPGLIIVARNAEFSFQDGLTYSLGIEAPFVGILKSVDPQAQSVEVIEELGGECRTSVYPLNNLVKGKLKVATPVHRKDIGW</sequence>
<feature type="compositionally biased region" description="Acidic residues" evidence="3">
    <location>
        <begin position="442"/>
        <end position="457"/>
    </location>
</feature>
<evidence type="ECO:0000259" key="4">
    <source>
        <dbReference type="PROSITE" id="PS50002"/>
    </source>
</evidence>
<evidence type="ECO:0000256" key="3">
    <source>
        <dbReference type="SAM" id="MobiDB-lite"/>
    </source>
</evidence>
<feature type="region of interest" description="Disordered" evidence="3">
    <location>
        <begin position="222"/>
        <end position="724"/>
    </location>
</feature>
<protein>
    <submittedName>
        <fullName evidence="5">Myosin tail region-interacting protein MTI1</fullName>
    </submittedName>
</protein>
<dbReference type="Pfam" id="PF00018">
    <property type="entry name" value="SH3_1"/>
    <property type="match status" value="1"/>
</dbReference>
<feature type="compositionally biased region" description="Basic and acidic residues" evidence="3">
    <location>
        <begin position="114"/>
        <end position="134"/>
    </location>
</feature>
<dbReference type="Proteomes" id="UP000422736">
    <property type="component" value="Chromosome 3"/>
</dbReference>
<feature type="compositionally biased region" description="Pro residues" evidence="3">
    <location>
        <begin position="537"/>
        <end position="549"/>
    </location>
</feature>